<sequence>NFPKKRPLSNIEIQQLRKSKEELKYKLENNRQNRQITTEVIKRGKARIWIDEEKRTLTKEVTYPEEIQQNIVITLTEEETACLILYSYILEDY</sequence>
<reference evidence="1" key="1">
    <citation type="submission" date="2021-06" db="EMBL/GenBank/DDBJ databases">
        <authorList>
            <person name="Kallberg Y."/>
            <person name="Tangrot J."/>
            <person name="Rosling A."/>
        </authorList>
    </citation>
    <scope>NUCLEOTIDE SEQUENCE</scope>
    <source>
        <strain evidence="1">FL130A</strain>
    </source>
</reference>
<comment type="caution">
    <text evidence="1">The sequence shown here is derived from an EMBL/GenBank/DDBJ whole genome shotgun (WGS) entry which is preliminary data.</text>
</comment>
<proteinExistence type="predicted"/>
<feature type="non-terminal residue" evidence="1">
    <location>
        <position position="1"/>
    </location>
</feature>
<evidence type="ECO:0000313" key="2">
    <source>
        <dbReference type="Proteomes" id="UP000789508"/>
    </source>
</evidence>
<protein>
    <submittedName>
        <fullName evidence="1">7398_t:CDS:1</fullName>
    </submittedName>
</protein>
<accession>A0A9N9ERM9</accession>
<dbReference type="AlphaFoldDB" id="A0A9N9ERM9"/>
<dbReference type="Proteomes" id="UP000789508">
    <property type="component" value="Unassembled WGS sequence"/>
</dbReference>
<dbReference type="EMBL" id="CAJVPS010015560">
    <property type="protein sequence ID" value="CAG8686940.1"/>
    <property type="molecule type" value="Genomic_DNA"/>
</dbReference>
<gene>
    <name evidence="1" type="ORF">ALEPTO_LOCUS11067</name>
</gene>
<evidence type="ECO:0000313" key="1">
    <source>
        <dbReference type="EMBL" id="CAG8686940.1"/>
    </source>
</evidence>
<name>A0A9N9ERM9_9GLOM</name>
<keyword evidence="2" id="KW-1185">Reference proteome</keyword>
<organism evidence="1 2">
    <name type="scientific">Ambispora leptoticha</name>
    <dbReference type="NCBI Taxonomy" id="144679"/>
    <lineage>
        <taxon>Eukaryota</taxon>
        <taxon>Fungi</taxon>
        <taxon>Fungi incertae sedis</taxon>
        <taxon>Mucoromycota</taxon>
        <taxon>Glomeromycotina</taxon>
        <taxon>Glomeromycetes</taxon>
        <taxon>Archaeosporales</taxon>
        <taxon>Ambisporaceae</taxon>
        <taxon>Ambispora</taxon>
    </lineage>
</organism>